<name>A0A0F9Q5G1_9ZZZZ</name>
<dbReference type="AlphaFoldDB" id="A0A0F9Q5G1"/>
<evidence type="ECO:0000313" key="1">
    <source>
        <dbReference type="EMBL" id="KKN00633.1"/>
    </source>
</evidence>
<gene>
    <name evidence="1" type="ORF">LCGC14_1135880</name>
</gene>
<dbReference type="EMBL" id="LAZR01005353">
    <property type="protein sequence ID" value="KKN00633.1"/>
    <property type="molecule type" value="Genomic_DNA"/>
</dbReference>
<accession>A0A0F9Q5G1</accession>
<reference evidence="1" key="1">
    <citation type="journal article" date="2015" name="Nature">
        <title>Complex archaea that bridge the gap between prokaryotes and eukaryotes.</title>
        <authorList>
            <person name="Spang A."/>
            <person name="Saw J.H."/>
            <person name="Jorgensen S.L."/>
            <person name="Zaremba-Niedzwiedzka K."/>
            <person name="Martijn J."/>
            <person name="Lind A.E."/>
            <person name="van Eijk R."/>
            <person name="Schleper C."/>
            <person name="Guy L."/>
            <person name="Ettema T.J."/>
        </authorList>
    </citation>
    <scope>NUCLEOTIDE SEQUENCE</scope>
</reference>
<protein>
    <submittedName>
        <fullName evidence="1">Uncharacterized protein</fullName>
    </submittedName>
</protein>
<comment type="caution">
    <text evidence="1">The sequence shown here is derived from an EMBL/GenBank/DDBJ whole genome shotgun (WGS) entry which is preliminary data.</text>
</comment>
<sequence>MKAEDLAKRMTDTELADELIARLNTLIEDEEIREAVEQLCLRQRAKVHGTALATHPTIQVSLEDDDLYNLGFLGLLNGVVGAIPEGEDKGCGYIAALYDFTDAEKTDMKLTSFKRFDTRGYKINES</sequence>
<proteinExistence type="predicted"/>
<organism evidence="1">
    <name type="scientific">marine sediment metagenome</name>
    <dbReference type="NCBI Taxonomy" id="412755"/>
    <lineage>
        <taxon>unclassified sequences</taxon>
        <taxon>metagenomes</taxon>
        <taxon>ecological metagenomes</taxon>
    </lineage>
</organism>